<dbReference type="SUPFAM" id="SSF88697">
    <property type="entry name" value="PUA domain-like"/>
    <property type="match status" value="1"/>
</dbReference>
<accession>A0A0H5LWV5</accession>
<reference evidence="3" key="1">
    <citation type="submission" date="2015-03" db="EMBL/GenBank/DDBJ databases">
        <authorList>
            <consortium name="Pathogen Informatics"/>
        </authorList>
    </citation>
    <scope>NUCLEOTIDE SEQUENCE [LARGE SCALE GENOMIC DNA]</scope>
    <source>
        <strain evidence="3">R148</strain>
    </source>
</reference>
<dbReference type="Proteomes" id="UP000043316">
    <property type="component" value="Unassembled WGS sequence"/>
</dbReference>
<organism evidence="2 3">
    <name type="scientific">Yersinia intermedia</name>
    <dbReference type="NCBI Taxonomy" id="631"/>
    <lineage>
        <taxon>Bacteria</taxon>
        <taxon>Pseudomonadati</taxon>
        <taxon>Pseudomonadota</taxon>
        <taxon>Gammaproteobacteria</taxon>
        <taxon>Enterobacterales</taxon>
        <taxon>Yersiniaceae</taxon>
        <taxon>Yersinia</taxon>
    </lineage>
</organism>
<dbReference type="InterPro" id="IPR009326">
    <property type="entry name" value="DUF984"/>
</dbReference>
<evidence type="ECO:0000313" key="3">
    <source>
        <dbReference type="Proteomes" id="UP000043316"/>
    </source>
</evidence>
<protein>
    <submittedName>
        <fullName evidence="2">ASCH domain</fullName>
    </submittedName>
</protein>
<dbReference type="InterPro" id="IPR007374">
    <property type="entry name" value="ASCH_domain"/>
</dbReference>
<name>A0A0H5LWV5_YERIN</name>
<dbReference type="PIRSF" id="PIRSF021320">
    <property type="entry name" value="DUF984"/>
    <property type="match status" value="1"/>
</dbReference>
<dbReference type="EMBL" id="CWJI01000007">
    <property type="protein sequence ID" value="CRY55629.1"/>
    <property type="molecule type" value="Genomic_DNA"/>
</dbReference>
<dbReference type="Pfam" id="PF04266">
    <property type="entry name" value="ASCH"/>
    <property type="match status" value="1"/>
</dbReference>
<evidence type="ECO:0000313" key="2">
    <source>
        <dbReference type="EMBL" id="CRY55629.1"/>
    </source>
</evidence>
<sequence>MNNKIIAQRYPDTLQWAFGDSPEMADELAQLVISGAKTATCGSYTAYKSEASPGIGDHNVVLNSRNEPVCVIQTVALTLVRFCDVTAEMAAKEGEGDKSLAYWQKEHQAFFTREGDFSPEMLLVFEEFKLIEVFD</sequence>
<dbReference type="CDD" id="cd06553">
    <property type="entry name" value="ASCH_Ef3133_like"/>
    <property type="match status" value="1"/>
</dbReference>
<dbReference type="AlphaFoldDB" id="A0A0H5LWV5"/>
<dbReference type="PANTHER" id="PTHR39203:SF1">
    <property type="entry name" value="CYTOPLASMIC PROTEIN"/>
    <property type="match status" value="1"/>
</dbReference>
<dbReference type="PANTHER" id="PTHR39203">
    <property type="entry name" value="CYTOPLASMIC PROTEIN-RELATED"/>
    <property type="match status" value="1"/>
</dbReference>
<gene>
    <name evidence="2" type="ORF">ERS008476_02630</name>
</gene>
<feature type="domain" description="ASCH" evidence="1">
    <location>
        <begin position="16"/>
        <end position="132"/>
    </location>
</feature>
<dbReference type="RefSeq" id="WP_053009762.1">
    <property type="nucleotide sequence ID" value="NZ_CWJI01000007.1"/>
</dbReference>
<dbReference type="Gene3D" id="3.10.400.10">
    <property type="entry name" value="Sulfate adenylyltransferase"/>
    <property type="match status" value="1"/>
</dbReference>
<proteinExistence type="predicted"/>
<dbReference type="SMART" id="SM01022">
    <property type="entry name" value="ASCH"/>
    <property type="match status" value="1"/>
</dbReference>
<evidence type="ECO:0000259" key="1">
    <source>
        <dbReference type="SMART" id="SM01022"/>
    </source>
</evidence>
<dbReference type="InterPro" id="IPR015947">
    <property type="entry name" value="PUA-like_sf"/>
</dbReference>